<comment type="subcellular location">
    <subcellularLocation>
        <location evidence="1">Cell membrane</location>
        <topology evidence="1">Multi-pass membrane protein</topology>
    </subcellularLocation>
</comment>
<dbReference type="GO" id="GO:0070069">
    <property type="term" value="C:cytochrome complex"/>
    <property type="evidence" value="ECO:0007669"/>
    <property type="project" value="TreeGrafter"/>
</dbReference>
<keyword evidence="3" id="KW-0813">Transport</keyword>
<dbReference type="GO" id="GO:0016682">
    <property type="term" value="F:oxidoreductase activity, acting on diphenols and related substances as donors, oxygen as acceptor"/>
    <property type="evidence" value="ECO:0007669"/>
    <property type="project" value="TreeGrafter"/>
</dbReference>
<keyword evidence="7" id="KW-0479">Metal-binding</keyword>
<dbReference type="AlphaFoldDB" id="A0A9W5RDC7"/>
<name>A0A9W5RDC7_9ACTO</name>
<evidence type="ECO:0000256" key="3">
    <source>
        <dbReference type="ARBA" id="ARBA00022448"/>
    </source>
</evidence>
<feature type="transmembrane region" description="Helical" evidence="12">
    <location>
        <begin position="121"/>
        <end position="139"/>
    </location>
</feature>
<feature type="transmembrane region" description="Helical" evidence="12">
    <location>
        <begin position="175"/>
        <end position="196"/>
    </location>
</feature>
<sequence>MSWLSIVWFILIAVLWTGYLILEGFDLGVGALLPFVAKNDEERSQAVKTIGPHWDGNEVWLLTAGGATFAAFPEWYATMFSGMYLALFLILVLLILRIAAIEWRKMIDSVKWRSTWDTIHTVAGFGVPLLFGVAFANLVQGMKIEVVDPMTLEAVSPPITDEVLVHSVHHLTGGFFSLLTVFTLLGGATVLLLALSQGAQFLSLKTAGPVHDRAEALSSKLSIIAAGVTAIWALWAVIAYAGSAWAWLPLVVAAIALIVSAALSQKALNNSMGSFLASSVGIAGAVSFIFVAMAPNVMKSSIDPAYSLTIAQASSSHSTLVVMLTVAIVMVPIVLAYTAYSYWVFRKRVSPEDVAENQGLLPKQIRVGANFLKG</sequence>
<keyword evidence="14" id="KW-1185">Reference proteome</keyword>
<feature type="transmembrane region" description="Helical" evidence="12">
    <location>
        <begin position="318"/>
        <end position="340"/>
    </location>
</feature>
<dbReference type="GO" id="GO:0009055">
    <property type="term" value="F:electron transfer activity"/>
    <property type="evidence" value="ECO:0007669"/>
    <property type="project" value="TreeGrafter"/>
</dbReference>
<feature type="transmembrane region" description="Helical" evidence="12">
    <location>
        <begin position="82"/>
        <end position="100"/>
    </location>
</feature>
<evidence type="ECO:0000256" key="4">
    <source>
        <dbReference type="ARBA" id="ARBA00022475"/>
    </source>
</evidence>
<dbReference type="RefSeq" id="WP_016443453.1">
    <property type="nucleotide sequence ID" value="NZ_KE150266.1"/>
</dbReference>
<dbReference type="NCBIfam" id="TIGR00203">
    <property type="entry name" value="cydB"/>
    <property type="match status" value="1"/>
</dbReference>
<feature type="transmembrane region" description="Helical" evidence="12">
    <location>
        <begin position="244"/>
        <end position="263"/>
    </location>
</feature>
<dbReference type="EMBL" id="AGWN01000001">
    <property type="protein sequence ID" value="EPD30341.1"/>
    <property type="molecule type" value="Genomic_DNA"/>
</dbReference>
<evidence type="ECO:0000256" key="1">
    <source>
        <dbReference type="ARBA" id="ARBA00004651"/>
    </source>
</evidence>
<reference evidence="13 14" key="1">
    <citation type="submission" date="2013-05" db="EMBL/GenBank/DDBJ databases">
        <title>The Genome Sequence of Actinomyces europaeus ACS-120-V-COL10B.</title>
        <authorList>
            <consortium name="The Broad Institute Genomics Platform"/>
            <person name="Earl A."/>
            <person name="Ward D."/>
            <person name="Feldgarden M."/>
            <person name="Gevers D."/>
            <person name="Saerens B."/>
            <person name="Vaneechoutte M."/>
            <person name="Walker B."/>
            <person name="Young S."/>
            <person name="Zeng Q."/>
            <person name="Gargeya S."/>
            <person name="Fitzgerald M."/>
            <person name="Haas B."/>
            <person name="Abouelleil A."/>
            <person name="Allen A.W."/>
            <person name="Alvarado L."/>
            <person name="Arachchi H.M."/>
            <person name="Berlin A.M."/>
            <person name="Chapman S.B."/>
            <person name="Gainer-Dewar J."/>
            <person name="Goldberg J."/>
            <person name="Griggs A."/>
            <person name="Gujja S."/>
            <person name="Hansen M."/>
            <person name="Howarth C."/>
            <person name="Imamovic A."/>
            <person name="Ireland A."/>
            <person name="Larimer J."/>
            <person name="McCowan C."/>
            <person name="Murphy C."/>
            <person name="Pearson M."/>
            <person name="Poon T.W."/>
            <person name="Priest M."/>
            <person name="Roberts A."/>
            <person name="Saif S."/>
            <person name="Shea T."/>
            <person name="Sisk P."/>
            <person name="Sykes S."/>
            <person name="Wortman J."/>
            <person name="Nusbaum C."/>
            <person name="Birren B."/>
        </authorList>
    </citation>
    <scope>NUCLEOTIDE SEQUENCE [LARGE SCALE GENOMIC DNA]</scope>
    <source>
        <strain evidence="13 14">ACS-120-V-Col10b</strain>
    </source>
</reference>
<keyword evidence="5" id="KW-0349">Heme</keyword>
<proteinExistence type="inferred from homology"/>
<keyword evidence="4" id="KW-1003">Cell membrane</keyword>
<comment type="caution">
    <text evidence="13">The sequence shown here is derived from an EMBL/GenBank/DDBJ whole genome shotgun (WGS) entry which is preliminary data.</text>
</comment>
<evidence type="ECO:0000256" key="10">
    <source>
        <dbReference type="ARBA" id="ARBA00023004"/>
    </source>
</evidence>
<feature type="transmembrane region" description="Helical" evidence="12">
    <location>
        <begin position="6"/>
        <end position="37"/>
    </location>
</feature>
<evidence type="ECO:0000256" key="8">
    <source>
        <dbReference type="ARBA" id="ARBA00022982"/>
    </source>
</evidence>
<evidence type="ECO:0000313" key="14">
    <source>
        <dbReference type="Proteomes" id="UP000014387"/>
    </source>
</evidence>
<keyword evidence="9 12" id="KW-1133">Transmembrane helix</keyword>
<evidence type="ECO:0000256" key="2">
    <source>
        <dbReference type="ARBA" id="ARBA00007543"/>
    </source>
</evidence>
<dbReference type="InterPro" id="IPR003317">
    <property type="entry name" value="Cyt-d_oxidase_su2"/>
</dbReference>
<evidence type="ECO:0000256" key="11">
    <source>
        <dbReference type="ARBA" id="ARBA00023136"/>
    </source>
</evidence>
<evidence type="ECO:0000313" key="13">
    <source>
        <dbReference type="EMBL" id="EPD30341.1"/>
    </source>
</evidence>
<keyword evidence="8" id="KW-0249">Electron transport</keyword>
<feature type="transmembrane region" description="Helical" evidence="12">
    <location>
        <begin position="217"/>
        <end position="238"/>
    </location>
</feature>
<keyword evidence="11 12" id="KW-0472">Membrane</keyword>
<comment type="similarity">
    <text evidence="2">Belongs to the cytochrome ubiquinol oxidase subunit 2 family.</text>
</comment>
<keyword evidence="6 12" id="KW-0812">Transmembrane</keyword>
<dbReference type="PIRSF" id="PIRSF000267">
    <property type="entry name" value="Cyt_oxidse_sub2"/>
    <property type="match status" value="1"/>
</dbReference>
<dbReference type="GO" id="GO:0005886">
    <property type="term" value="C:plasma membrane"/>
    <property type="evidence" value="ECO:0007669"/>
    <property type="project" value="UniProtKB-SubCell"/>
</dbReference>
<evidence type="ECO:0000256" key="7">
    <source>
        <dbReference type="ARBA" id="ARBA00022723"/>
    </source>
</evidence>
<evidence type="ECO:0000256" key="6">
    <source>
        <dbReference type="ARBA" id="ARBA00022692"/>
    </source>
</evidence>
<organism evidence="13 14">
    <name type="scientific">Gleimia europaea ACS-120-V-Col10b</name>
    <dbReference type="NCBI Taxonomy" id="883069"/>
    <lineage>
        <taxon>Bacteria</taxon>
        <taxon>Bacillati</taxon>
        <taxon>Actinomycetota</taxon>
        <taxon>Actinomycetes</taxon>
        <taxon>Actinomycetales</taxon>
        <taxon>Actinomycetaceae</taxon>
        <taxon>Gleimia</taxon>
    </lineage>
</organism>
<evidence type="ECO:0000256" key="5">
    <source>
        <dbReference type="ARBA" id="ARBA00022617"/>
    </source>
</evidence>
<dbReference type="Pfam" id="PF02322">
    <property type="entry name" value="Cyt_bd_oxida_II"/>
    <property type="match status" value="1"/>
</dbReference>
<accession>A0A9W5RDC7</accession>
<dbReference type="GO" id="GO:0046872">
    <property type="term" value="F:metal ion binding"/>
    <property type="evidence" value="ECO:0007669"/>
    <property type="project" value="UniProtKB-KW"/>
</dbReference>
<keyword evidence="10" id="KW-0408">Iron</keyword>
<evidence type="ECO:0000256" key="9">
    <source>
        <dbReference type="ARBA" id="ARBA00022989"/>
    </source>
</evidence>
<dbReference type="GO" id="GO:0019646">
    <property type="term" value="P:aerobic electron transport chain"/>
    <property type="evidence" value="ECO:0007669"/>
    <property type="project" value="TreeGrafter"/>
</dbReference>
<gene>
    <name evidence="13" type="ORF">HMPREF9238_00078</name>
</gene>
<protein>
    <submittedName>
        <fullName evidence="13">Cytochrome d ubiquinol oxidase, subunit II</fullName>
    </submittedName>
</protein>
<feature type="transmembrane region" description="Helical" evidence="12">
    <location>
        <begin position="275"/>
        <end position="298"/>
    </location>
</feature>
<dbReference type="OrthoDB" id="9776710at2"/>
<dbReference type="PANTHER" id="PTHR43141">
    <property type="entry name" value="CYTOCHROME BD2 SUBUNIT II"/>
    <property type="match status" value="1"/>
</dbReference>
<dbReference type="Proteomes" id="UP000014387">
    <property type="component" value="Unassembled WGS sequence"/>
</dbReference>
<dbReference type="PANTHER" id="PTHR43141:SF5">
    <property type="entry name" value="CYTOCHROME BD-I UBIQUINOL OXIDASE SUBUNIT 2"/>
    <property type="match status" value="1"/>
</dbReference>
<evidence type="ECO:0000256" key="12">
    <source>
        <dbReference type="SAM" id="Phobius"/>
    </source>
</evidence>